<dbReference type="EMBL" id="JAEPCM010000176">
    <property type="protein sequence ID" value="MCG7945783.1"/>
    <property type="molecule type" value="Genomic_DNA"/>
</dbReference>
<feature type="non-terminal residue" evidence="1">
    <location>
        <position position="1"/>
    </location>
</feature>
<accession>A0A9E4KCI1</accession>
<organism evidence="1 2">
    <name type="scientific">Candidatus Thiodiazotropha taylori</name>
    <dbReference type="NCBI Taxonomy" id="2792791"/>
    <lineage>
        <taxon>Bacteria</taxon>
        <taxon>Pseudomonadati</taxon>
        <taxon>Pseudomonadota</taxon>
        <taxon>Gammaproteobacteria</taxon>
        <taxon>Chromatiales</taxon>
        <taxon>Sedimenticolaceae</taxon>
        <taxon>Candidatus Thiodiazotropha</taxon>
    </lineage>
</organism>
<evidence type="ECO:0000313" key="1">
    <source>
        <dbReference type="EMBL" id="MCG7945783.1"/>
    </source>
</evidence>
<sequence>VDPCGSRDHQSQMGTFRALMTDWLIGWQVDLAGAFEETLLKVPLRLLQKRKLLGNLSYVAGIGNQVNLKLLLSRV</sequence>
<protein>
    <submittedName>
        <fullName evidence="1">Uncharacterized protein</fullName>
    </submittedName>
</protein>
<comment type="caution">
    <text evidence="1">The sequence shown here is derived from an EMBL/GenBank/DDBJ whole genome shotgun (WGS) entry which is preliminary data.</text>
</comment>
<dbReference type="AlphaFoldDB" id="A0A9E4KCI1"/>
<name>A0A9E4KCI1_9GAMM</name>
<proteinExistence type="predicted"/>
<evidence type="ECO:0000313" key="2">
    <source>
        <dbReference type="Proteomes" id="UP000886667"/>
    </source>
</evidence>
<gene>
    <name evidence="1" type="ORF">JAZ07_05480</name>
</gene>
<dbReference type="Proteomes" id="UP000886667">
    <property type="component" value="Unassembled WGS sequence"/>
</dbReference>
<reference evidence="1" key="1">
    <citation type="journal article" date="2021" name="Proc. Natl. Acad. Sci. U.S.A.">
        <title>Global biogeography of chemosynthetic symbionts reveals both localized and globally distributed symbiont groups. .</title>
        <authorList>
            <person name="Osvatic J.T."/>
            <person name="Wilkins L.G.E."/>
            <person name="Leibrecht L."/>
            <person name="Leray M."/>
            <person name="Zauner S."/>
            <person name="Polzin J."/>
            <person name="Camacho Y."/>
            <person name="Gros O."/>
            <person name="van Gils J.A."/>
            <person name="Eisen J.A."/>
            <person name="Petersen J.M."/>
            <person name="Yuen B."/>
        </authorList>
    </citation>
    <scope>NUCLEOTIDE SEQUENCE</scope>
    <source>
        <strain evidence="1">MAGclacostrist064TRANS</strain>
    </source>
</reference>